<proteinExistence type="predicted"/>
<dbReference type="EMBL" id="AUZM01000008">
    <property type="protein sequence ID" value="ERT08731.1"/>
    <property type="molecule type" value="Genomic_DNA"/>
</dbReference>
<dbReference type="AlphaFoldDB" id="U7QQM5"/>
<evidence type="ECO:0000313" key="1">
    <source>
        <dbReference type="EMBL" id="ERT08731.1"/>
    </source>
</evidence>
<comment type="caution">
    <text evidence="1">The sequence shown here is derived from an EMBL/GenBank/DDBJ whole genome shotgun (WGS) entry which is preliminary data.</text>
</comment>
<accession>U7QQM5</accession>
<evidence type="ECO:0000313" key="2">
    <source>
        <dbReference type="Proteomes" id="UP000017127"/>
    </source>
</evidence>
<protein>
    <submittedName>
        <fullName evidence="1">Uncharacterized protein</fullName>
    </submittedName>
</protein>
<organism evidence="1 2">
    <name type="scientific">Lyngbya aestuarii BL J</name>
    <dbReference type="NCBI Taxonomy" id="1348334"/>
    <lineage>
        <taxon>Bacteria</taxon>
        <taxon>Bacillati</taxon>
        <taxon>Cyanobacteriota</taxon>
        <taxon>Cyanophyceae</taxon>
        <taxon>Oscillatoriophycideae</taxon>
        <taxon>Oscillatoriales</taxon>
        <taxon>Microcoleaceae</taxon>
        <taxon>Lyngbya</taxon>
    </lineage>
</organism>
<keyword evidence="2" id="KW-1185">Reference proteome</keyword>
<gene>
    <name evidence="1" type="ORF">M595_1244</name>
</gene>
<reference evidence="1 2" key="1">
    <citation type="journal article" date="2013" name="Front. Microbiol.">
        <title>Comparative genomic analyses of the cyanobacterium, Lyngbya aestuarii BL J, a powerful hydrogen producer.</title>
        <authorList>
            <person name="Kothari A."/>
            <person name="Vaughn M."/>
            <person name="Garcia-Pichel F."/>
        </authorList>
    </citation>
    <scope>NUCLEOTIDE SEQUENCE [LARGE SCALE GENOMIC DNA]</scope>
    <source>
        <strain evidence="1 2">BL J</strain>
    </source>
</reference>
<sequence length="428" mass="50107">MEEIPTAKALFQQQFPQLMNSEVPDGVIQRQLVHLMRSETTSEDSQTQLGAEFCLRCFISQQIEQTCSELARRFGEMGGFNQIDLLPFVLDDFELLPRSTPKTDTNYESLANKILRTFNPERGQLSTWTARLVKSHPELNRFLWDCGVHLQSDWSILNNYHPKQLERLLTEVYNYSSILAQKSGEILDSYQTVYLSDRLQKNRSRSRCQPPSPEQLNRIIADLEEKGFNNYTPDDLLEELESLAEFIRRSRQPQREPLLDNTPQETIDETEGEMGEFLQRYRQLLLTQLDQAILHVLNDRLSSFKKRKPPKDKIFIQALQLYCLSQPMSEIARKVGLQKQYQVTRLLQLITLRQDIQKRLLVILKEQVIQLARYYTNPTQLECLEQAVAAEIDRIIAEAERETMSFNCSRESLFNRRLCRLIESHYQP</sequence>
<name>U7QQM5_9CYAN</name>
<dbReference type="Proteomes" id="UP000017127">
    <property type="component" value="Unassembled WGS sequence"/>
</dbReference>